<organism evidence="2 3">
    <name type="scientific">Streptomyces virginiae</name>
    <name type="common">Streptomyces cinnamonensis</name>
    <dbReference type="NCBI Taxonomy" id="1961"/>
    <lineage>
        <taxon>Bacteria</taxon>
        <taxon>Bacillati</taxon>
        <taxon>Actinomycetota</taxon>
        <taxon>Actinomycetes</taxon>
        <taxon>Kitasatosporales</taxon>
        <taxon>Streptomycetaceae</taxon>
        <taxon>Streptomyces</taxon>
    </lineage>
</organism>
<reference evidence="3" key="1">
    <citation type="submission" date="2020-09" db="EMBL/GenBank/DDBJ databases">
        <title>Whole genome shotgun sequence of Streptomyces cinnamonensis NBRC 15873.</title>
        <authorList>
            <person name="Komaki H."/>
            <person name="Tamura T."/>
        </authorList>
    </citation>
    <scope>NUCLEOTIDE SEQUENCE [LARGE SCALE GENOMIC DNA]</scope>
    <source>
        <strain evidence="3">NBRC 15873</strain>
    </source>
</reference>
<comment type="caution">
    <text evidence="2">The sequence shown here is derived from an EMBL/GenBank/DDBJ whole genome shotgun (WGS) entry which is preliminary data.</text>
</comment>
<dbReference type="EMBL" id="BNDV01000017">
    <property type="protein sequence ID" value="GHI17579.1"/>
    <property type="molecule type" value="Genomic_DNA"/>
</dbReference>
<feature type="region of interest" description="Disordered" evidence="1">
    <location>
        <begin position="164"/>
        <end position="184"/>
    </location>
</feature>
<keyword evidence="3" id="KW-1185">Reference proteome</keyword>
<sequence length="509" mass="54984">MADRLEPHTTFNDQPFPELLGLACQVVLSNDGQWLAVSSVMHRYSRIAVYRTDDLSCAHLLTFTQEAESIAFHPTLPLLAVGLDNGDDFFRAGGLTLLEADTGHRVDFTDPAWGIDPLRWLDDRTLQLTFFAMTDGSDSRRARATVVREDWRGLGPDALDLTTLGRTEQDPQDPGEPGTYEDTLPPLQTLRTLAERAGRRYDEQGAVRAVAGLGDGRVLATRRDVAVECRAADGSVLWSVPAESPYGGTRIEVAADERTVRVAVPGPDSRTRTDFLLVDTADGRVLDRRSVPYSAAMCARTDGVWATRDTYDRCFGAEPPTPPNTRIFAADGSPLGSLHVPDRYDLVPLDARRCPELLYVRRRRDVVALAPDAATEAVLFSADAPLGRAVHADDGTGAALFHGRTELVRRAFPSGAVQWNRPLESEVIGLDTHAGVLHALCADGTLVSVDTADGALVATRRLPPHGPLSLHAAPDGTVVVGTAAGQILRCPAVRAPSGTPRRPFAASDR</sequence>
<evidence type="ECO:0000256" key="1">
    <source>
        <dbReference type="SAM" id="MobiDB-lite"/>
    </source>
</evidence>
<dbReference type="RefSeq" id="WP_053614565.1">
    <property type="nucleotide sequence ID" value="NZ_BMRU01000012.1"/>
</dbReference>
<protein>
    <recommendedName>
        <fullName evidence="4">Pyrroloquinoline-quinone binding quinoprotein</fullName>
    </recommendedName>
</protein>
<dbReference type="InterPro" id="IPR015943">
    <property type="entry name" value="WD40/YVTN_repeat-like_dom_sf"/>
</dbReference>
<dbReference type="SUPFAM" id="SSF50969">
    <property type="entry name" value="YVTN repeat-like/Quinoprotein amine dehydrogenase"/>
    <property type="match status" value="1"/>
</dbReference>
<evidence type="ECO:0008006" key="4">
    <source>
        <dbReference type="Google" id="ProtNLM"/>
    </source>
</evidence>
<gene>
    <name evidence="2" type="ORF">Scinn_70420</name>
</gene>
<proteinExistence type="predicted"/>
<name>A0ABQ3NXS6_STRVG</name>
<dbReference type="GeneID" id="86959128"/>
<dbReference type="Gene3D" id="2.130.10.10">
    <property type="entry name" value="YVTN repeat-like/Quinoprotein amine dehydrogenase"/>
    <property type="match status" value="1"/>
</dbReference>
<accession>A0ABQ3NXS6</accession>
<evidence type="ECO:0000313" key="2">
    <source>
        <dbReference type="EMBL" id="GHI17579.1"/>
    </source>
</evidence>
<dbReference type="InterPro" id="IPR011044">
    <property type="entry name" value="Quino_amine_DH_bsu"/>
</dbReference>
<evidence type="ECO:0000313" key="3">
    <source>
        <dbReference type="Proteomes" id="UP000660554"/>
    </source>
</evidence>
<dbReference type="Proteomes" id="UP000660554">
    <property type="component" value="Unassembled WGS sequence"/>
</dbReference>